<protein>
    <submittedName>
        <fullName evidence="2">Uncharacterized protein</fullName>
    </submittedName>
</protein>
<evidence type="ECO:0000313" key="2">
    <source>
        <dbReference type="EMBL" id="CEM15779.1"/>
    </source>
</evidence>
<accession>A0A0G4FNF4</accession>
<feature type="compositionally biased region" description="Pro residues" evidence="1">
    <location>
        <begin position="542"/>
        <end position="562"/>
    </location>
</feature>
<feature type="compositionally biased region" description="Polar residues" evidence="1">
    <location>
        <begin position="399"/>
        <end position="408"/>
    </location>
</feature>
<keyword evidence="3" id="KW-1185">Reference proteome</keyword>
<feature type="compositionally biased region" description="Acidic residues" evidence="1">
    <location>
        <begin position="374"/>
        <end position="385"/>
    </location>
</feature>
<feature type="compositionally biased region" description="Low complexity" evidence="1">
    <location>
        <begin position="584"/>
        <end position="597"/>
    </location>
</feature>
<proteinExistence type="predicted"/>
<feature type="compositionally biased region" description="Basic and acidic residues" evidence="1">
    <location>
        <begin position="636"/>
        <end position="645"/>
    </location>
</feature>
<gene>
    <name evidence="2" type="ORF">Vbra_21537</name>
</gene>
<evidence type="ECO:0000256" key="1">
    <source>
        <dbReference type="SAM" id="MobiDB-lite"/>
    </source>
</evidence>
<reference evidence="2 3" key="1">
    <citation type="submission" date="2014-11" db="EMBL/GenBank/DDBJ databases">
        <authorList>
            <person name="Zhu J."/>
            <person name="Qi W."/>
            <person name="Song R."/>
        </authorList>
    </citation>
    <scope>NUCLEOTIDE SEQUENCE [LARGE SCALE GENOMIC DNA]</scope>
</reference>
<dbReference type="InParanoid" id="A0A0G4FNF4"/>
<dbReference type="AlphaFoldDB" id="A0A0G4FNF4"/>
<feature type="region of interest" description="Disordered" evidence="1">
    <location>
        <begin position="25"/>
        <end position="61"/>
    </location>
</feature>
<feature type="region of interest" description="Disordered" evidence="1">
    <location>
        <begin position="525"/>
        <end position="789"/>
    </location>
</feature>
<feature type="region of interest" description="Disordered" evidence="1">
    <location>
        <begin position="364"/>
        <end position="408"/>
    </location>
</feature>
<sequence length="789" mass="84491">MSLPSSDHLATVTWATFPKFEYQISEPSSSAMPGKKEQPPANKPSHSQSKTTSGSIKRGRNGEIDMALVPQPSASSVVQNGDADDIESLMQELYCEVHRAVSSPGLKLNPVDKYMLRRGIRDLIDRVRGDGGFDLTRLLTYLREDMAARILQDTPVTLRNVEMKHIYEKADEAVKLLCMGDKEARAMAELPVFNRPPQSSLRFYDNTVFFATVGGSLADTSSKSRQVPVKVVTGGKGSKKGTEGTSKKSFNLKGYGTVSVPYCRKTATVSLHSTPYSDYIEKIAAGYELRLASDVHFYYFAPCGKHYSLVSEELRLMSDAQRQTLYSRLFPTPTDEDNQWINIGAGEVAKIVIRTTAVARRTTAAGKRASVAAEMDDEDGFDDDAPSPQWGAAAAASGGRNNSEPSLSDTFAIQVRREINEYFKAHGMDKPNVSFASVRHTDETYLERRRKQFDKSQHPLLQQHPPPAPPRESKADRTAGGGGGGGRRQERASLKGAHRGGQQHASPAVGGMAPMSIENLKIIAPMPSVDGGPSEPARLPLPVAPCRPPPAIPSSLLRPPPQKGDSQGMEASSSGGAYNDEDNSGSPPGLQSSQPHLQLPPPCYRSLGLGADFPSQDSLPPLPLGPPPLGMQDDSQSMRDKRLGELVRNGFAGEDRQMNDGPSPAAPGRSAWSARGGLRQHDSQDLSGFDEGLFGTPPESKPDEGRGGGGSAAQQKKRAAVEALASDDQDMPSASPESQLRGAAGGGSIPAPGSLKRARFRKDGGSQGSSQGSGKQHDGLPDTSRSISS</sequence>
<evidence type="ECO:0000313" key="3">
    <source>
        <dbReference type="Proteomes" id="UP000041254"/>
    </source>
</evidence>
<dbReference type="EMBL" id="CDMY01000470">
    <property type="protein sequence ID" value="CEM15779.1"/>
    <property type="molecule type" value="Genomic_DNA"/>
</dbReference>
<dbReference type="Proteomes" id="UP000041254">
    <property type="component" value="Unassembled WGS sequence"/>
</dbReference>
<feature type="compositionally biased region" description="Pro residues" evidence="1">
    <location>
        <begin position="620"/>
        <end position="629"/>
    </location>
</feature>
<name>A0A0G4FNF4_VITBC</name>
<organism evidence="2 3">
    <name type="scientific">Vitrella brassicaformis (strain CCMP3155)</name>
    <dbReference type="NCBI Taxonomy" id="1169540"/>
    <lineage>
        <taxon>Eukaryota</taxon>
        <taxon>Sar</taxon>
        <taxon>Alveolata</taxon>
        <taxon>Colpodellida</taxon>
        <taxon>Vitrellaceae</taxon>
        <taxon>Vitrella</taxon>
    </lineage>
</organism>
<feature type="compositionally biased region" description="Polar residues" evidence="1">
    <location>
        <begin position="44"/>
        <end position="55"/>
    </location>
</feature>
<dbReference type="VEuPathDB" id="CryptoDB:Vbra_21537"/>
<feature type="region of interest" description="Disordered" evidence="1">
    <location>
        <begin position="452"/>
        <end position="511"/>
    </location>
</feature>